<dbReference type="Proteomes" id="UP000240800">
    <property type="component" value="Unassembled WGS sequence"/>
</dbReference>
<reference evidence="3 4" key="1">
    <citation type="submission" date="2018-04" db="EMBL/GenBank/DDBJ databases">
        <title>Genomic Encyclopedia of Type Strains, Phase III (KMG-III): the genomes of soil and plant-associated and newly described type strains.</title>
        <authorList>
            <person name="Whitman W."/>
        </authorList>
    </citation>
    <scope>NUCLEOTIDE SEQUENCE [LARGE SCALE GENOMIC DNA]</scope>
    <source>
        <strain evidence="3 4">JA192</strain>
    </source>
</reference>
<dbReference type="RefSeq" id="WP_069332331.1">
    <property type="nucleotide sequence ID" value="NZ_MABH01000147.1"/>
</dbReference>
<feature type="domain" description="Rhodanese" evidence="2">
    <location>
        <begin position="34"/>
        <end position="127"/>
    </location>
</feature>
<dbReference type="SUPFAM" id="SSF52821">
    <property type="entry name" value="Rhodanese/Cell cycle control phosphatase"/>
    <property type="match status" value="1"/>
</dbReference>
<feature type="signal peptide" evidence="1">
    <location>
        <begin position="1"/>
        <end position="20"/>
    </location>
</feature>
<keyword evidence="1" id="KW-0732">Signal</keyword>
<evidence type="ECO:0000256" key="1">
    <source>
        <dbReference type="SAM" id="SignalP"/>
    </source>
</evidence>
<dbReference type="InterPro" id="IPR001763">
    <property type="entry name" value="Rhodanese-like_dom"/>
</dbReference>
<name>A0ABX5J864_9RHOB</name>
<evidence type="ECO:0000313" key="3">
    <source>
        <dbReference type="EMBL" id="PTM78974.1"/>
    </source>
</evidence>
<comment type="caution">
    <text evidence="3">The sequence shown here is derived from an EMBL/GenBank/DDBJ whole genome shotgun (WGS) entry which is preliminary data.</text>
</comment>
<proteinExistence type="predicted"/>
<dbReference type="SMART" id="SM00450">
    <property type="entry name" value="RHOD"/>
    <property type="match status" value="1"/>
</dbReference>
<protein>
    <submittedName>
        <fullName evidence="3">Rhodanese-related sulfurtransferase</fullName>
    </submittedName>
</protein>
<dbReference type="Pfam" id="PF00581">
    <property type="entry name" value="Rhodanese"/>
    <property type="match status" value="1"/>
</dbReference>
<evidence type="ECO:0000313" key="4">
    <source>
        <dbReference type="Proteomes" id="UP000240800"/>
    </source>
</evidence>
<dbReference type="Gene3D" id="3.40.250.10">
    <property type="entry name" value="Rhodanese-like domain"/>
    <property type="match status" value="1"/>
</dbReference>
<accession>A0ABX5J864</accession>
<dbReference type="EMBL" id="PZZW01000003">
    <property type="protein sequence ID" value="PTM78974.1"/>
    <property type="molecule type" value="Genomic_DNA"/>
</dbReference>
<sequence length="131" mass="13593">MKRLLMLLAAALPMASGTRAGDLVSAAPSAPELLAGEALVVDIREPSEWRETGVLPTAVLLTYRDAAGFLARIEPQLKPGQPIALLCRSGRRSAAAAAAIAARTDHPVIDVAGGLGRLVREGYKPSPCPAC</sequence>
<dbReference type="CDD" id="cd00158">
    <property type="entry name" value="RHOD"/>
    <property type="match status" value="1"/>
</dbReference>
<keyword evidence="4" id="KW-1185">Reference proteome</keyword>
<dbReference type="PROSITE" id="PS50206">
    <property type="entry name" value="RHODANESE_3"/>
    <property type="match status" value="1"/>
</dbReference>
<gene>
    <name evidence="3" type="ORF">C8J29_10366</name>
</gene>
<evidence type="ECO:0000259" key="2">
    <source>
        <dbReference type="PROSITE" id="PS50206"/>
    </source>
</evidence>
<organism evidence="3 4">
    <name type="scientific">Cereibacter johrii</name>
    <dbReference type="NCBI Taxonomy" id="445629"/>
    <lineage>
        <taxon>Bacteria</taxon>
        <taxon>Pseudomonadati</taxon>
        <taxon>Pseudomonadota</taxon>
        <taxon>Alphaproteobacteria</taxon>
        <taxon>Rhodobacterales</taxon>
        <taxon>Paracoccaceae</taxon>
        <taxon>Cereibacter</taxon>
    </lineage>
</organism>
<feature type="chain" id="PRO_5046797662" evidence="1">
    <location>
        <begin position="21"/>
        <end position="131"/>
    </location>
</feature>
<dbReference type="InterPro" id="IPR036873">
    <property type="entry name" value="Rhodanese-like_dom_sf"/>
</dbReference>